<accession>A0AA88YHV0</accession>
<protein>
    <submittedName>
        <fullName evidence="1">Uncharacterized protein</fullName>
    </submittedName>
</protein>
<comment type="caution">
    <text evidence="1">The sequence shown here is derived from an EMBL/GenBank/DDBJ whole genome shotgun (WGS) entry which is preliminary data.</text>
</comment>
<gene>
    <name evidence="1" type="ORF">FSP39_018254</name>
</gene>
<sequence length="198" mass="23212">MSESTKKVCLDITEEQFFAIEAFFAHSNWDFDKSIVFNEWRDEVTADIIFSEAGRDDSTSEDNERETEVSPSVSLDNVQQRLNFEGRNDSNAVECDKCFCTPCITFYPQKWLGNGCLPHIRNASIRKTKYKKFWTMLSRRDAWKDQRYLEKKMTLFRESADEGIVWTCREVMPECVVSLVRSRYPNPPGRAYMGHKWA</sequence>
<organism evidence="1 2">
    <name type="scientific">Pinctada imbricata</name>
    <name type="common">Atlantic pearl-oyster</name>
    <name type="synonym">Pinctada martensii</name>
    <dbReference type="NCBI Taxonomy" id="66713"/>
    <lineage>
        <taxon>Eukaryota</taxon>
        <taxon>Metazoa</taxon>
        <taxon>Spiralia</taxon>
        <taxon>Lophotrochozoa</taxon>
        <taxon>Mollusca</taxon>
        <taxon>Bivalvia</taxon>
        <taxon>Autobranchia</taxon>
        <taxon>Pteriomorphia</taxon>
        <taxon>Pterioida</taxon>
        <taxon>Pterioidea</taxon>
        <taxon>Pteriidae</taxon>
        <taxon>Pinctada</taxon>
    </lineage>
</organism>
<evidence type="ECO:0000313" key="1">
    <source>
        <dbReference type="EMBL" id="KAK3105152.1"/>
    </source>
</evidence>
<keyword evidence="2" id="KW-1185">Reference proteome</keyword>
<name>A0AA88YHV0_PINIB</name>
<dbReference type="Proteomes" id="UP001186944">
    <property type="component" value="Unassembled WGS sequence"/>
</dbReference>
<evidence type="ECO:0000313" key="2">
    <source>
        <dbReference type="Proteomes" id="UP001186944"/>
    </source>
</evidence>
<dbReference type="AlphaFoldDB" id="A0AA88YHV0"/>
<proteinExistence type="predicted"/>
<reference evidence="1" key="1">
    <citation type="submission" date="2019-08" db="EMBL/GenBank/DDBJ databases">
        <title>The improved chromosome-level genome for the pearl oyster Pinctada fucata martensii using PacBio sequencing and Hi-C.</title>
        <authorList>
            <person name="Zheng Z."/>
        </authorList>
    </citation>
    <scope>NUCLEOTIDE SEQUENCE</scope>
    <source>
        <strain evidence="1">ZZ-2019</strain>
        <tissue evidence="1">Adductor muscle</tissue>
    </source>
</reference>
<dbReference type="EMBL" id="VSWD01000004">
    <property type="protein sequence ID" value="KAK3105152.1"/>
    <property type="molecule type" value="Genomic_DNA"/>
</dbReference>